<keyword evidence="9" id="KW-1185">Reference proteome</keyword>
<gene>
    <name evidence="8" type="ORF">PCON_07351</name>
</gene>
<reference evidence="8 9" key="1">
    <citation type="journal article" date="2013" name="PLoS Genet.">
        <title>The genome and development-dependent transcriptomes of Pyronema confluens: a window into fungal evolution.</title>
        <authorList>
            <person name="Traeger S."/>
            <person name="Altegoer F."/>
            <person name="Freitag M."/>
            <person name="Gabaldon T."/>
            <person name="Kempken F."/>
            <person name="Kumar A."/>
            <person name="Marcet-Houben M."/>
            <person name="Poggeler S."/>
            <person name="Stajich J.E."/>
            <person name="Nowrousian M."/>
        </authorList>
    </citation>
    <scope>NUCLEOTIDE SEQUENCE [LARGE SCALE GENOMIC DNA]</scope>
    <source>
        <strain evidence="9">CBS 100304</strain>
        <tissue evidence="8">Vegetative mycelium</tissue>
    </source>
</reference>
<comment type="pathway">
    <text evidence="1">Carbohydrate degradation; pentose phosphate pathway; D-ribulose 5-phosphate from D-glucose 6-phosphate (oxidative stage): step 3/3.</text>
</comment>
<evidence type="ECO:0000256" key="2">
    <source>
        <dbReference type="ARBA" id="ARBA00008419"/>
    </source>
</evidence>
<evidence type="ECO:0000256" key="5">
    <source>
        <dbReference type="ARBA" id="ARBA00023064"/>
    </source>
</evidence>
<proteinExistence type="inferred from homology"/>
<dbReference type="Gene3D" id="1.10.1040.10">
    <property type="entry name" value="N-(1-d-carboxylethyl)-l-norvaline Dehydrogenase, domain 2"/>
    <property type="match status" value="1"/>
</dbReference>
<evidence type="ECO:0000259" key="7">
    <source>
        <dbReference type="SMART" id="SM01350"/>
    </source>
</evidence>
<protein>
    <recommendedName>
        <fullName evidence="3">phosphogluconate dehydrogenase (NADP(+)-dependent, decarboxylating)</fullName>
        <ecNumber evidence="3">1.1.1.44</ecNumber>
    </recommendedName>
</protein>
<dbReference type="InterPro" id="IPR006114">
    <property type="entry name" value="6PGDH_C"/>
</dbReference>
<dbReference type="OrthoDB" id="434986at2759"/>
<dbReference type="Pfam" id="PF00393">
    <property type="entry name" value="6PGD"/>
    <property type="match status" value="1"/>
</dbReference>
<dbReference type="GO" id="GO:0004616">
    <property type="term" value="F:phosphogluconate dehydrogenase (decarboxylating) activity"/>
    <property type="evidence" value="ECO:0007669"/>
    <property type="project" value="UniProtKB-EC"/>
</dbReference>
<feature type="domain" description="6-phosphogluconate dehydrogenase C-terminal" evidence="7">
    <location>
        <begin position="1"/>
        <end position="305"/>
    </location>
</feature>
<evidence type="ECO:0000313" key="8">
    <source>
        <dbReference type="EMBL" id="CCX07762.1"/>
    </source>
</evidence>
<keyword evidence="6" id="KW-0570">Pentose shunt</keyword>
<evidence type="ECO:0000313" key="9">
    <source>
        <dbReference type="Proteomes" id="UP000018144"/>
    </source>
</evidence>
<comment type="similarity">
    <text evidence="2">Belongs to the 6-phosphogluconate dehydrogenase family.</text>
</comment>
<dbReference type="STRING" id="1076935.U4LBS8"/>
<accession>U4LBS8</accession>
<dbReference type="EMBL" id="HF935375">
    <property type="protein sequence ID" value="CCX07762.1"/>
    <property type="molecule type" value="Genomic_DNA"/>
</dbReference>
<dbReference type="SUPFAM" id="SSF48179">
    <property type="entry name" value="6-phosphogluconate dehydrogenase C-terminal domain-like"/>
    <property type="match status" value="1"/>
</dbReference>
<keyword evidence="4" id="KW-0560">Oxidoreductase</keyword>
<dbReference type="InterPro" id="IPR008927">
    <property type="entry name" value="6-PGluconate_DH-like_C_sf"/>
</dbReference>
<dbReference type="GO" id="GO:0019521">
    <property type="term" value="P:D-gluconate metabolic process"/>
    <property type="evidence" value="ECO:0007669"/>
    <property type="project" value="UniProtKB-KW"/>
</dbReference>
<dbReference type="EC" id="1.1.1.44" evidence="3"/>
<dbReference type="AlphaFoldDB" id="U4LBS8"/>
<dbReference type="InterPro" id="IPR013328">
    <property type="entry name" value="6PGD_dom2"/>
</dbReference>
<evidence type="ECO:0000256" key="4">
    <source>
        <dbReference type="ARBA" id="ARBA00023002"/>
    </source>
</evidence>
<dbReference type="Gene3D" id="1.20.5.320">
    <property type="entry name" value="6-Phosphogluconate Dehydrogenase, domain 3"/>
    <property type="match status" value="1"/>
</dbReference>
<name>U4LBS8_PYROM</name>
<organism evidence="8 9">
    <name type="scientific">Pyronema omphalodes (strain CBS 100304)</name>
    <name type="common">Pyronema confluens</name>
    <dbReference type="NCBI Taxonomy" id="1076935"/>
    <lineage>
        <taxon>Eukaryota</taxon>
        <taxon>Fungi</taxon>
        <taxon>Dikarya</taxon>
        <taxon>Ascomycota</taxon>
        <taxon>Pezizomycotina</taxon>
        <taxon>Pezizomycetes</taxon>
        <taxon>Pezizales</taxon>
        <taxon>Pyronemataceae</taxon>
        <taxon>Pyronema</taxon>
    </lineage>
</organism>
<dbReference type="GO" id="GO:0006098">
    <property type="term" value="P:pentose-phosphate shunt"/>
    <property type="evidence" value="ECO:0007669"/>
    <property type="project" value="UniProtKB-UniPathway"/>
</dbReference>
<evidence type="ECO:0000256" key="1">
    <source>
        <dbReference type="ARBA" id="ARBA00004874"/>
    </source>
</evidence>
<dbReference type="SMART" id="SM01350">
    <property type="entry name" value="6PGD"/>
    <property type="match status" value="1"/>
</dbReference>
<dbReference type="UniPathway" id="UPA00115">
    <property type="reaction ID" value="UER00410"/>
</dbReference>
<dbReference type="InterPro" id="IPR006183">
    <property type="entry name" value="Pgluconate_DH"/>
</dbReference>
<evidence type="ECO:0000256" key="6">
    <source>
        <dbReference type="ARBA" id="ARBA00023126"/>
    </source>
</evidence>
<dbReference type="Proteomes" id="UP000018144">
    <property type="component" value="Unassembled WGS sequence"/>
</dbReference>
<sequence length="307" mass="34892">MIHNGIEQGMLGVLNEVWEMLFKCLHTNLDDLSKIFEGWAASGELKNNFLVSIGADICSQKKQDERGHILNEVQDKVVQDADNSEGTGVWTVMEAAKRHVSTPTIAASHFLRIASANRAERLKIFELVGGMISGAKKQHVDDQDRPGVIEDLRQAVYCGFLASYIQGMNLLSRANKDESWKIQLSEVVRIWRNGCIIRSDHIADLFQPIYQHNQELQNILTEKKVIEEIQRTYPSLKRTVQRGLEWDSHMPSLTASMEYLKYCGGRQLPTQFMEAQLDYFGAHSYDRKCEGPGTVKKGAHHHEWKPA</sequence>
<keyword evidence="5" id="KW-0311">Gluconate utilization</keyword>
<evidence type="ECO:0000256" key="3">
    <source>
        <dbReference type="ARBA" id="ARBA00013011"/>
    </source>
</evidence>
<dbReference type="PANTHER" id="PTHR11811">
    <property type="entry name" value="6-PHOSPHOGLUCONATE DEHYDROGENASE"/>
    <property type="match status" value="1"/>
</dbReference>
<dbReference type="OMA" id="YERIDTT"/>
<dbReference type="eggNOG" id="KOG2653">
    <property type="taxonomic scope" value="Eukaryota"/>
</dbReference>